<feature type="signal peptide" evidence="1">
    <location>
        <begin position="1"/>
        <end position="26"/>
    </location>
</feature>
<reference evidence="3" key="1">
    <citation type="journal article" date="2019" name="Int. J. Syst. Evol. Microbiol.">
        <title>The Global Catalogue of Microorganisms (GCM) 10K type strain sequencing project: providing services to taxonomists for standard genome sequencing and annotation.</title>
        <authorList>
            <consortium name="The Broad Institute Genomics Platform"/>
            <consortium name="The Broad Institute Genome Sequencing Center for Infectious Disease"/>
            <person name="Wu L."/>
            <person name="Ma J."/>
        </authorList>
    </citation>
    <scope>NUCLEOTIDE SEQUENCE [LARGE SCALE GENOMIC DNA]</scope>
    <source>
        <strain evidence="3">JCM 9377</strain>
    </source>
</reference>
<accession>A0ABP6PYS6</accession>
<keyword evidence="1" id="KW-0732">Signal</keyword>
<protein>
    <submittedName>
        <fullName evidence="2">Uncharacterized protein</fullName>
    </submittedName>
</protein>
<sequence>MVTRRIRRAAVGGALALTLAATTGYAVESAGEHTHLDRLLVAAHFKAAPRLAALKLARTRLTGGGATYGVVRLTAKAPKGGARVRLAARSRAYIRVPGFVKVPAGRTTARFPITTKKIGRTGTGVVAAKFGGRLIKRPLTLTPKLAAVHLAKVTLVVGTTVGGAGEILGTATLNKPAPKGGATIKLASSDGHATFVHPTAFVPAGLTTGTFDIATTPTAALVTARIAAAYGGQILKRPLRVTAVPEGPPQVSHLNVHADFCVPGRQYEGNLDINRPAPAGGVKVTLKSSRPDLIPAQELVIPAGQGTVRYYFTPNQGTATVTLSADLNGTHVAFARDVHP</sequence>
<evidence type="ECO:0000313" key="3">
    <source>
        <dbReference type="Proteomes" id="UP001501237"/>
    </source>
</evidence>
<gene>
    <name evidence="2" type="ORF">GCM10010468_06700</name>
</gene>
<keyword evidence="3" id="KW-1185">Reference proteome</keyword>
<evidence type="ECO:0000256" key="1">
    <source>
        <dbReference type="SAM" id="SignalP"/>
    </source>
</evidence>
<proteinExistence type="predicted"/>
<dbReference type="EMBL" id="BAAAUV010000002">
    <property type="protein sequence ID" value="GAA3196208.1"/>
    <property type="molecule type" value="Genomic_DNA"/>
</dbReference>
<dbReference type="Proteomes" id="UP001501237">
    <property type="component" value="Unassembled WGS sequence"/>
</dbReference>
<dbReference type="RefSeq" id="WP_344821970.1">
    <property type="nucleotide sequence ID" value="NZ_BAAAUV010000002.1"/>
</dbReference>
<feature type="chain" id="PRO_5045038167" evidence="1">
    <location>
        <begin position="27"/>
        <end position="340"/>
    </location>
</feature>
<name>A0ABP6PYS6_9ACTN</name>
<organism evidence="2 3">
    <name type="scientific">Actinocorallia longicatena</name>
    <dbReference type="NCBI Taxonomy" id="111803"/>
    <lineage>
        <taxon>Bacteria</taxon>
        <taxon>Bacillati</taxon>
        <taxon>Actinomycetota</taxon>
        <taxon>Actinomycetes</taxon>
        <taxon>Streptosporangiales</taxon>
        <taxon>Thermomonosporaceae</taxon>
        <taxon>Actinocorallia</taxon>
    </lineage>
</organism>
<comment type="caution">
    <text evidence="2">The sequence shown here is derived from an EMBL/GenBank/DDBJ whole genome shotgun (WGS) entry which is preliminary data.</text>
</comment>
<evidence type="ECO:0000313" key="2">
    <source>
        <dbReference type="EMBL" id="GAA3196208.1"/>
    </source>
</evidence>